<feature type="region of interest" description="Disordered" evidence="1">
    <location>
        <begin position="117"/>
        <end position="176"/>
    </location>
</feature>
<feature type="compositionally biased region" description="Basic and acidic residues" evidence="1">
    <location>
        <begin position="290"/>
        <end position="308"/>
    </location>
</feature>
<dbReference type="STRING" id="1123269.NX02_22585"/>
<dbReference type="NCBIfam" id="NF033157">
    <property type="entry name" value="SWFGD_domain"/>
    <property type="match status" value="1"/>
</dbReference>
<dbReference type="eggNOG" id="COG3798">
    <property type="taxonomic scope" value="Bacteria"/>
</dbReference>
<feature type="compositionally biased region" description="Basic and acidic residues" evidence="1">
    <location>
        <begin position="140"/>
        <end position="160"/>
    </location>
</feature>
<protein>
    <recommendedName>
        <fullName evidence="4">DUF2171 domain-containing protein</fullName>
    </recommendedName>
</protein>
<feature type="compositionally biased region" description="Gly residues" evidence="1">
    <location>
        <begin position="120"/>
        <end position="139"/>
    </location>
</feature>
<dbReference type="KEGG" id="ssan:NX02_22585"/>
<feature type="compositionally biased region" description="Basic and acidic residues" evidence="1">
    <location>
        <begin position="42"/>
        <end position="58"/>
    </location>
</feature>
<evidence type="ECO:0000313" key="3">
    <source>
        <dbReference type="Proteomes" id="UP000018851"/>
    </source>
</evidence>
<name>W0AGA3_9SPHN</name>
<dbReference type="AlphaFoldDB" id="W0AGA3"/>
<dbReference type="PATRIC" id="fig|1123269.5.peg.4417"/>
<organism evidence="2 3">
    <name type="scientific">Sphingomonas sanxanigenens DSM 19645 = NX02</name>
    <dbReference type="NCBI Taxonomy" id="1123269"/>
    <lineage>
        <taxon>Bacteria</taxon>
        <taxon>Pseudomonadati</taxon>
        <taxon>Pseudomonadota</taxon>
        <taxon>Alphaproteobacteria</taxon>
        <taxon>Sphingomonadales</taxon>
        <taxon>Sphingomonadaceae</taxon>
        <taxon>Sphingomonas</taxon>
    </lineage>
</organism>
<proteinExistence type="predicted"/>
<dbReference type="EMBL" id="CP006644">
    <property type="protein sequence ID" value="AHE56136.1"/>
    <property type="molecule type" value="Genomic_DNA"/>
</dbReference>
<dbReference type="RefSeq" id="WP_025294265.1">
    <property type="nucleotide sequence ID" value="NZ_CP006644.1"/>
</dbReference>
<dbReference type="InterPro" id="IPR047800">
    <property type="entry name" value="SWFGD_dom"/>
</dbReference>
<feature type="region of interest" description="Disordered" evidence="1">
    <location>
        <begin position="1"/>
        <end position="72"/>
    </location>
</feature>
<feature type="region of interest" description="Disordered" evidence="1">
    <location>
        <begin position="285"/>
        <end position="319"/>
    </location>
</feature>
<dbReference type="Pfam" id="PF09939">
    <property type="entry name" value="DUF2171"/>
    <property type="match status" value="1"/>
</dbReference>
<sequence length="319" mass="37692">MGYERNDRFRDRYRDEDRQGYGHGYGREQGGYRGENRYGGFSDRDARLRGQERDDRGYGRSGYGRSDYGRPADYDYDERGFLSRAGDEVRSWFGDDEAERRREYDHRYDERYEREQGYGDRYGSGYGTGRAYGRSYGGYGEERGRTRDWGEQRGAADRDVRSRHRDRGHDDDSRGSYVEWRERQNSLFDQDYDEYRREHQSKFDTDFANWRTRRETQRGSLALVTEHMEVVGSDGVHVGIVDKVRGDRILLTKNDKDAGGHHHSIPSRWIDRVDDRVILEKTAQQAQSAWRDEEDRQALFGDKDERRGTVGTDSYTRSF</sequence>
<reference evidence="2 3" key="1">
    <citation type="submission" date="2013-07" db="EMBL/GenBank/DDBJ databases">
        <title>Completed genome of Sphingomonas sanxanigenens NX02.</title>
        <authorList>
            <person name="Ma T."/>
            <person name="Huang H."/>
            <person name="Wu M."/>
            <person name="Li X."/>
            <person name="Li G."/>
        </authorList>
    </citation>
    <scope>NUCLEOTIDE SEQUENCE [LARGE SCALE GENOMIC DNA]</scope>
    <source>
        <strain evidence="2 3">NX02</strain>
    </source>
</reference>
<evidence type="ECO:0008006" key="4">
    <source>
        <dbReference type="Google" id="ProtNLM"/>
    </source>
</evidence>
<dbReference type="SMR" id="W0AGA3"/>
<evidence type="ECO:0000256" key="1">
    <source>
        <dbReference type="SAM" id="MobiDB-lite"/>
    </source>
</evidence>
<feature type="compositionally biased region" description="Basic and acidic residues" evidence="1">
    <location>
        <begin position="167"/>
        <end position="176"/>
    </location>
</feature>
<feature type="compositionally biased region" description="Gly residues" evidence="1">
    <location>
        <begin position="21"/>
        <end position="33"/>
    </location>
</feature>
<dbReference type="HOGENOM" id="CLU_882512_0_0_5"/>
<feature type="compositionally biased region" description="Basic and acidic residues" evidence="1">
    <location>
        <begin position="1"/>
        <end position="20"/>
    </location>
</feature>
<evidence type="ECO:0000313" key="2">
    <source>
        <dbReference type="EMBL" id="AHE56136.1"/>
    </source>
</evidence>
<dbReference type="InterPro" id="IPR018684">
    <property type="entry name" value="DUF2171"/>
</dbReference>
<dbReference type="Proteomes" id="UP000018851">
    <property type="component" value="Chromosome"/>
</dbReference>
<accession>W0AGA3</accession>
<gene>
    <name evidence="2" type="ORF">NX02_22585</name>
</gene>
<keyword evidence="3" id="KW-1185">Reference proteome</keyword>